<comment type="caution">
    <text evidence="3">The sequence shown here is derived from an EMBL/GenBank/DDBJ whole genome shotgun (WGS) entry which is preliminary data.</text>
</comment>
<feature type="compositionally biased region" description="Low complexity" evidence="1">
    <location>
        <begin position="174"/>
        <end position="206"/>
    </location>
</feature>
<dbReference type="Proteomes" id="UP001634394">
    <property type="component" value="Unassembled WGS sequence"/>
</dbReference>
<evidence type="ECO:0000313" key="4">
    <source>
        <dbReference type="Proteomes" id="UP001634394"/>
    </source>
</evidence>
<protein>
    <submittedName>
        <fullName evidence="3">Uncharacterized protein</fullName>
    </submittedName>
</protein>
<sequence>MKQSSNTPIQKNTSVDFQNTGEYQDGQNPMCFNFDDWPGSVNVSIDVYDYNTGTLIDSFFVHFNNSSPNLYYTNWILVGKREHDPSKINVLLRYHCNCENNCSRDAVCPSVSSTPGCMSFRNITANITSTLSTEETVTTSCTTTSEQNDTTVGLSSTLETVTTPEVVTTDCTTELSTDANTTPASSPTTTTKYPTTSESSSTTTRFSAEEMPSTSSLIISTSSVKISTQSDIPATTSDINTVGSTPIDNSDPMEYWPVIVGCLLGGLALIALIGFLAFYRRYQKARWRQDIYNVNPKILHRLEENGTTGRSDVALETEPV</sequence>
<proteinExistence type="predicted"/>
<organism evidence="3 4">
    <name type="scientific">Sinanodonta woodiana</name>
    <name type="common">Chinese pond mussel</name>
    <name type="synonym">Anodonta woodiana</name>
    <dbReference type="NCBI Taxonomy" id="1069815"/>
    <lineage>
        <taxon>Eukaryota</taxon>
        <taxon>Metazoa</taxon>
        <taxon>Spiralia</taxon>
        <taxon>Lophotrochozoa</taxon>
        <taxon>Mollusca</taxon>
        <taxon>Bivalvia</taxon>
        <taxon>Autobranchia</taxon>
        <taxon>Heteroconchia</taxon>
        <taxon>Palaeoheterodonta</taxon>
        <taxon>Unionida</taxon>
        <taxon>Unionoidea</taxon>
        <taxon>Unionidae</taxon>
        <taxon>Unioninae</taxon>
        <taxon>Sinanodonta</taxon>
    </lineage>
</organism>
<gene>
    <name evidence="3" type="ORF">ACJMK2_043935</name>
</gene>
<dbReference type="EMBL" id="JBJQND010000009">
    <property type="protein sequence ID" value="KAL3866652.1"/>
    <property type="molecule type" value="Genomic_DNA"/>
</dbReference>
<dbReference type="AlphaFoldDB" id="A0ABD3VYH7"/>
<feature type="region of interest" description="Disordered" evidence="1">
    <location>
        <begin position="1"/>
        <end position="21"/>
    </location>
</feature>
<keyword evidence="4" id="KW-1185">Reference proteome</keyword>
<evidence type="ECO:0000313" key="3">
    <source>
        <dbReference type="EMBL" id="KAL3866652.1"/>
    </source>
</evidence>
<feature type="region of interest" description="Disordered" evidence="1">
    <location>
        <begin position="174"/>
        <end position="212"/>
    </location>
</feature>
<keyword evidence="2" id="KW-0812">Transmembrane</keyword>
<evidence type="ECO:0000256" key="1">
    <source>
        <dbReference type="SAM" id="MobiDB-lite"/>
    </source>
</evidence>
<reference evidence="3 4" key="1">
    <citation type="submission" date="2024-11" db="EMBL/GenBank/DDBJ databases">
        <title>Chromosome-level genome assembly of the freshwater bivalve Anodonta woodiana.</title>
        <authorList>
            <person name="Chen X."/>
        </authorList>
    </citation>
    <scope>NUCLEOTIDE SEQUENCE [LARGE SCALE GENOMIC DNA]</scope>
    <source>
        <strain evidence="3">MN2024</strain>
        <tissue evidence="3">Gills</tissue>
    </source>
</reference>
<keyword evidence="2" id="KW-1133">Transmembrane helix</keyword>
<feature type="transmembrane region" description="Helical" evidence="2">
    <location>
        <begin position="255"/>
        <end position="279"/>
    </location>
</feature>
<keyword evidence="2" id="KW-0472">Membrane</keyword>
<name>A0ABD3VYH7_SINWO</name>
<accession>A0ABD3VYH7</accession>
<evidence type="ECO:0000256" key="2">
    <source>
        <dbReference type="SAM" id="Phobius"/>
    </source>
</evidence>